<accession>A0A9W9MPT0</accession>
<reference evidence="1" key="2">
    <citation type="journal article" date="2023" name="IMA Fungus">
        <title>Comparative genomic study of the Penicillium genus elucidates a diverse pangenome and 15 lateral gene transfer events.</title>
        <authorList>
            <person name="Petersen C."/>
            <person name="Sorensen T."/>
            <person name="Nielsen M.R."/>
            <person name="Sondergaard T.E."/>
            <person name="Sorensen J.L."/>
            <person name="Fitzpatrick D.A."/>
            <person name="Frisvad J.C."/>
            <person name="Nielsen K.L."/>
        </authorList>
    </citation>
    <scope>NUCLEOTIDE SEQUENCE</scope>
    <source>
        <strain evidence="1">IBT 15544</strain>
    </source>
</reference>
<dbReference type="Proteomes" id="UP001150904">
    <property type="component" value="Unassembled WGS sequence"/>
</dbReference>
<organism evidence="1 2">
    <name type="scientific">Penicillium cinerascens</name>
    <dbReference type="NCBI Taxonomy" id="70096"/>
    <lineage>
        <taxon>Eukaryota</taxon>
        <taxon>Fungi</taxon>
        <taxon>Dikarya</taxon>
        <taxon>Ascomycota</taxon>
        <taxon>Pezizomycotina</taxon>
        <taxon>Eurotiomycetes</taxon>
        <taxon>Eurotiomycetidae</taxon>
        <taxon>Eurotiales</taxon>
        <taxon>Aspergillaceae</taxon>
        <taxon>Penicillium</taxon>
    </lineage>
</organism>
<reference evidence="1" key="1">
    <citation type="submission" date="2022-12" db="EMBL/GenBank/DDBJ databases">
        <authorList>
            <person name="Petersen C."/>
        </authorList>
    </citation>
    <scope>NUCLEOTIDE SEQUENCE</scope>
    <source>
        <strain evidence="1">IBT 15544</strain>
    </source>
</reference>
<protein>
    <submittedName>
        <fullName evidence="1">Uncharacterized protein</fullName>
    </submittedName>
</protein>
<dbReference type="EMBL" id="JAPQKR010000012">
    <property type="protein sequence ID" value="KAJ5205102.1"/>
    <property type="molecule type" value="Genomic_DNA"/>
</dbReference>
<evidence type="ECO:0000313" key="2">
    <source>
        <dbReference type="Proteomes" id="UP001150904"/>
    </source>
</evidence>
<dbReference type="AlphaFoldDB" id="A0A9W9MPT0"/>
<keyword evidence="2" id="KW-1185">Reference proteome</keyword>
<name>A0A9W9MPT0_9EURO</name>
<sequence>MMTWCVVSELRSRGAAGPKLRMLHHADATGNPSCADGPVPFGSALPKGTVADCWSSGEAIAK</sequence>
<comment type="caution">
    <text evidence="1">The sequence shown here is derived from an EMBL/GenBank/DDBJ whole genome shotgun (WGS) entry which is preliminary data.</text>
</comment>
<proteinExistence type="predicted"/>
<dbReference type="RefSeq" id="XP_058309581.1">
    <property type="nucleotide sequence ID" value="XM_058453043.1"/>
</dbReference>
<evidence type="ECO:0000313" key="1">
    <source>
        <dbReference type="EMBL" id="KAJ5205102.1"/>
    </source>
</evidence>
<gene>
    <name evidence="1" type="ORF">N7498_005981</name>
</gene>
<dbReference type="GeneID" id="83180344"/>